<dbReference type="PANTHER" id="PTHR12442">
    <property type="entry name" value="DYNEIN INTERMEDIATE CHAIN"/>
    <property type="match status" value="1"/>
</dbReference>
<dbReference type="OrthoDB" id="10261376at2759"/>
<evidence type="ECO:0000256" key="5">
    <source>
        <dbReference type="ARBA" id="ARBA00022701"/>
    </source>
</evidence>
<name>A0A3M0KTK3_HIRRU</name>
<keyword evidence="9" id="KW-0206">Cytoskeleton</keyword>
<evidence type="ECO:0000256" key="7">
    <source>
        <dbReference type="ARBA" id="ARBA00023017"/>
    </source>
</evidence>
<evidence type="ECO:0000256" key="3">
    <source>
        <dbReference type="ARBA" id="ARBA00022490"/>
    </source>
</evidence>
<dbReference type="GO" id="GO:0005874">
    <property type="term" value="C:microtubule"/>
    <property type="evidence" value="ECO:0007669"/>
    <property type="project" value="UniProtKB-KW"/>
</dbReference>
<keyword evidence="10" id="KW-0966">Cell projection</keyword>
<dbReference type="AlphaFoldDB" id="A0A3M0KTK3"/>
<evidence type="ECO:0000256" key="8">
    <source>
        <dbReference type="ARBA" id="ARBA00023175"/>
    </source>
</evidence>
<reference evidence="12 13" key="1">
    <citation type="submission" date="2018-07" db="EMBL/GenBank/DDBJ databases">
        <title>A high quality draft genome assembly of the barn swallow (H. rustica rustica).</title>
        <authorList>
            <person name="Formenti G."/>
            <person name="Chiara M."/>
            <person name="Poveda L."/>
            <person name="Francoijs K.-J."/>
            <person name="Bonisoli-Alquati A."/>
            <person name="Canova L."/>
            <person name="Gianfranceschi L."/>
            <person name="Horner D.S."/>
            <person name="Saino N."/>
        </authorList>
    </citation>
    <scope>NUCLEOTIDE SEQUENCE [LARGE SCALE GENOMIC DNA]</scope>
    <source>
        <strain evidence="12">Chelidonia</strain>
        <tissue evidence="12">Blood</tissue>
    </source>
</reference>
<feature type="region of interest" description="Disordered" evidence="11">
    <location>
        <begin position="234"/>
        <end position="253"/>
    </location>
</feature>
<keyword evidence="8" id="KW-0505">Motor protein</keyword>
<keyword evidence="6" id="KW-0677">Repeat</keyword>
<evidence type="ECO:0000256" key="4">
    <source>
        <dbReference type="ARBA" id="ARBA00022574"/>
    </source>
</evidence>
<comment type="similarity">
    <text evidence="2">Belongs to the dynein intermediate chain family.</text>
</comment>
<evidence type="ECO:0000256" key="6">
    <source>
        <dbReference type="ARBA" id="ARBA00022737"/>
    </source>
</evidence>
<evidence type="ECO:0000313" key="12">
    <source>
        <dbReference type="EMBL" id="RMC16513.1"/>
    </source>
</evidence>
<dbReference type="GO" id="GO:0045503">
    <property type="term" value="F:dynein light chain binding"/>
    <property type="evidence" value="ECO:0007669"/>
    <property type="project" value="TreeGrafter"/>
</dbReference>
<sequence length="253" mass="28576">MHVDSLSKVAKAAKIAERMVSLNTFDDVAQDFKYFEDASDEFRGQEGTLLPLWKFQYEKTKKLAVTAISWNPKYKDLFAVGYGSSMASSRYKIQGNQREVPALLQIKHTLQEVLRTWGQLSEDPQHSANRQKINVRYRPLGICLVGQPTPEKKEYELRILETDLTSPCLDDFMKQGHGMLLLYTLKNPSFPEYSYSSESGVMCLDFHSDHPYLLAAGFYDGNVAIYNLKKASSQPSYKSSAKSGKHTEPVVAG</sequence>
<comment type="caution">
    <text evidence="12">The sequence shown here is derived from an EMBL/GenBank/DDBJ whole genome shotgun (WGS) entry which is preliminary data.</text>
</comment>
<dbReference type="InterPro" id="IPR036322">
    <property type="entry name" value="WD40_repeat_dom_sf"/>
</dbReference>
<dbReference type="PANTHER" id="PTHR12442:SF11">
    <property type="entry name" value="DYNEIN AXONEMAL INTERMEDIATE CHAIN 1"/>
    <property type="match status" value="1"/>
</dbReference>
<accession>A0A3M0KTK3</accession>
<dbReference type="Gene3D" id="2.130.10.10">
    <property type="entry name" value="YVTN repeat-like/Quinoprotein amine dehydrogenase"/>
    <property type="match status" value="1"/>
</dbReference>
<dbReference type="GO" id="GO:0003341">
    <property type="term" value="P:cilium movement"/>
    <property type="evidence" value="ECO:0007669"/>
    <property type="project" value="TreeGrafter"/>
</dbReference>
<dbReference type="GO" id="GO:0036157">
    <property type="term" value="C:outer dynein arm"/>
    <property type="evidence" value="ECO:0007669"/>
    <property type="project" value="TreeGrafter"/>
</dbReference>
<evidence type="ECO:0000256" key="2">
    <source>
        <dbReference type="ARBA" id="ARBA00011059"/>
    </source>
</evidence>
<dbReference type="STRING" id="333673.A0A3M0KTK3"/>
<dbReference type="SUPFAM" id="SSF50978">
    <property type="entry name" value="WD40 repeat-like"/>
    <property type="match status" value="1"/>
</dbReference>
<dbReference type="EMBL" id="QRBI01000102">
    <property type="protein sequence ID" value="RMC16513.1"/>
    <property type="molecule type" value="Genomic_DNA"/>
</dbReference>
<dbReference type="InterPro" id="IPR050687">
    <property type="entry name" value="Dynein_IC"/>
</dbReference>
<evidence type="ECO:0000256" key="10">
    <source>
        <dbReference type="ARBA" id="ARBA00023273"/>
    </source>
</evidence>
<keyword evidence="13" id="KW-1185">Reference proteome</keyword>
<dbReference type="InterPro" id="IPR001680">
    <property type="entry name" value="WD40_rpt"/>
</dbReference>
<dbReference type="GO" id="GO:0045504">
    <property type="term" value="F:dynein heavy chain binding"/>
    <property type="evidence" value="ECO:0007669"/>
    <property type="project" value="TreeGrafter"/>
</dbReference>
<dbReference type="InterPro" id="IPR015943">
    <property type="entry name" value="WD40/YVTN_repeat-like_dom_sf"/>
</dbReference>
<evidence type="ECO:0000313" key="13">
    <source>
        <dbReference type="Proteomes" id="UP000269221"/>
    </source>
</evidence>
<dbReference type="GO" id="GO:0036158">
    <property type="term" value="P:outer dynein arm assembly"/>
    <property type="evidence" value="ECO:0007669"/>
    <property type="project" value="TreeGrafter"/>
</dbReference>
<comment type="subcellular location">
    <subcellularLocation>
        <location evidence="1">Cytoplasm</location>
        <location evidence="1">Cytoskeleton</location>
        <location evidence="1">Cilium axoneme</location>
    </subcellularLocation>
</comment>
<gene>
    <name evidence="12" type="ORF">DUI87_06448</name>
</gene>
<keyword evidence="4" id="KW-0853">WD repeat</keyword>
<keyword evidence="7" id="KW-0243">Dynein</keyword>
<keyword evidence="3" id="KW-0963">Cytoplasm</keyword>
<dbReference type="Proteomes" id="UP000269221">
    <property type="component" value="Unassembled WGS sequence"/>
</dbReference>
<organism evidence="12 13">
    <name type="scientific">Hirundo rustica rustica</name>
    <dbReference type="NCBI Taxonomy" id="333673"/>
    <lineage>
        <taxon>Eukaryota</taxon>
        <taxon>Metazoa</taxon>
        <taxon>Chordata</taxon>
        <taxon>Craniata</taxon>
        <taxon>Vertebrata</taxon>
        <taxon>Euteleostomi</taxon>
        <taxon>Archelosauria</taxon>
        <taxon>Archosauria</taxon>
        <taxon>Dinosauria</taxon>
        <taxon>Saurischia</taxon>
        <taxon>Theropoda</taxon>
        <taxon>Coelurosauria</taxon>
        <taxon>Aves</taxon>
        <taxon>Neognathae</taxon>
        <taxon>Neoaves</taxon>
        <taxon>Telluraves</taxon>
        <taxon>Australaves</taxon>
        <taxon>Passeriformes</taxon>
        <taxon>Sylvioidea</taxon>
        <taxon>Hirundinidae</taxon>
        <taxon>Hirundo</taxon>
    </lineage>
</organism>
<evidence type="ECO:0000256" key="9">
    <source>
        <dbReference type="ARBA" id="ARBA00023212"/>
    </source>
</evidence>
<protein>
    <submittedName>
        <fullName evidence="12">Uncharacterized protein</fullName>
    </submittedName>
</protein>
<evidence type="ECO:0000256" key="1">
    <source>
        <dbReference type="ARBA" id="ARBA00004430"/>
    </source>
</evidence>
<evidence type="ECO:0000256" key="11">
    <source>
        <dbReference type="SAM" id="MobiDB-lite"/>
    </source>
</evidence>
<proteinExistence type="inferred from homology"/>
<keyword evidence="5" id="KW-0493">Microtubule</keyword>
<dbReference type="SMART" id="SM00320">
    <property type="entry name" value="WD40"/>
    <property type="match status" value="1"/>
</dbReference>